<feature type="transmembrane region" description="Helical" evidence="1">
    <location>
        <begin position="351"/>
        <end position="372"/>
    </location>
</feature>
<organism evidence="2 3">
    <name type="scientific">Micromonospora narathiwatensis</name>
    <dbReference type="NCBI Taxonomy" id="299146"/>
    <lineage>
        <taxon>Bacteria</taxon>
        <taxon>Bacillati</taxon>
        <taxon>Actinomycetota</taxon>
        <taxon>Actinomycetes</taxon>
        <taxon>Micromonosporales</taxon>
        <taxon>Micromonosporaceae</taxon>
        <taxon>Micromonospora</taxon>
    </lineage>
</organism>
<feature type="transmembrane region" description="Helical" evidence="1">
    <location>
        <begin position="303"/>
        <end position="321"/>
    </location>
</feature>
<feature type="transmembrane region" description="Helical" evidence="1">
    <location>
        <begin position="467"/>
        <end position="486"/>
    </location>
</feature>
<sequence>MSELVGTWRLARLALRRDRIGLPVWILLAISLAAGPAGSLADVYASAEKQREYAEGVGSNPAAAVFSGPSLGVDGLGGIVVKESAVWVLLLVAITSLMLVVRYTRTEEESGRAELVTAAAVGRHARLAAALLVVGAADLLIGLGTAAGLMGAGLPGAGSLAYGLGVTMVGWVFAAVAAVSAQLVEAARTANGIALAVFGATFLLRGVADSASVANDGTGGTRQLAWVSPTGWFYQLRPYAGERWWVLALAVVTGAVLTGAAIMLSQRRDIGAGLFAARLGPPDARPGLATPLALAWRLQRSSLISWAAGVAVGAAVLGSLAHDITDMVGNNDTAAKAIRQLGGADVLVDSYLVWVLRILGLAAAAYAVSAVLRLRSEESGLRAEPVLAAAVTRTRYALSHVLVAVFGVLVLLVTAGLVVGLVHGARSGDVGGELPRILGASLVQLPAALLPAALAGALFGLLPGATLVAWLFVGAILLIAQLGPVLELNQWVMDVSPFTHLPRLPGGDVTAAPLVWLGVLVLLLGAAGLATFRRRDLDTA</sequence>
<dbReference type="PATRIC" id="fig|299146.4.peg.1835"/>
<feature type="transmembrane region" description="Helical" evidence="1">
    <location>
        <begin position="191"/>
        <end position="208"/>
    </location>
</feature>
<evidence type="ECO:0000313" key="3">
    <source>
        <dbReference type="Proteomes" id="UP000198765"/>
    </source>
</evidence>
<evidence type="ECO:0000313" key="2">
    <source>
        <dbReference type="EMBL" id="SBT43382.1"/>
    </source>
</evidence>
<name>A0A1A8ZHR3_9ACTN</name>
<feature type="transmembrane region" description="Helical" evidence="1">
    <location>
        <begin position="85"/>
        <end position="104"/>
    </location>
</feature>
<feature type="transmembrane region" description="Helical" evidence="1">
    <location>
        <begin position="511"/>
        <end position="532"/>
    </location>
</feature>
<feature type="transmembrane region" description="Helical" evidence="1">
    <location>
        <begin position="160"/>
        <end position="179"/>
    </location>
</feature>
<feature type="transmembrane region" description="Helical" evidence="1">
    <location>
        <begin position="401"/>
        <end position="425"/>
    </location>
</feature>
<reference evidence="2 3" key="1">
    <citation type="submission" date="2016-06" db="EMBL/GenBank/DDBJ databases">
        <authorList>
            <person name="Kjaerup R.B."/>
            <person name="Dalgaard T.S."/>
            <person name="Juul-Madsen H.R."/>
        </authorList>
    </citation>
    <scope>NUCLEOTIDE SEQUENCE [LARGE SCALE GENOMIC DNA]</scope>
    <source>
        <strain evidence="2 3">DSM 45248</strain>
    </source>
</reference>
<feature type="transmembrane region" description="Helical" evidence="1">
    <location>
        <begin position="125"/>
        <end position="154"/>
    </location>
</feature>
<keyword evidence="1" id="KW-0812">Transmembrane</keyword>
<accession>A0A1A8ZHR3</accession>
<dbReference type="EMBL" id="LT594324">
    <property type="protein sequence ID" value="SBT43382.1"/>
    <property type="molecule type" value="Genomic_DNA"/>
</dbReference>
<dbReference type="Proteomes" id="UP000198765">
    <property type="component" value="Chromosome I"/>
</dbReference>
<feature type="transmembrane region" description="Helical" evidence="1">
    <location>
        <begin position="437"/>
        <end position="460"/>
    </location>
</feature>
<evidence type="ECO:0000256" key="1">
    <source>
        <dbReference type="SAM" id="Phobius"/>
    </source>
</evidence>
<feature type="transmembrane region" description="Helical" evidence="1">
    <location>
        <begin position="244"/>
        <end position="264"/>
    </location>
</feature>
<dbReference type="RefSeq" id="WP_091193159.1">
    <property type="nucleotide sequence ID" value="NZ_LT594324.1"/>
</dbReference>
<dbReference type="AlphaFoldDB" id="A0A1A8ZHR3"/>
<protein>
    <submittedName>
        <fullName evidence="2">ABC-2 type transport system permease protein</fullName>
    </submittedName>
</protein>
<proteinExistence type="predicted"/>
<dbReference type="OrthoDB" id="2014935at2"/>
<gene>
    <name evidence="2" type="ORF">GA0070621_1771</name>
</gene>
<keyword evidence="1" id="KW-0472">Membrane</keyword>
<keyword evidence="3" id="KW-1185">Reference proteome</keyword>
<keyword evidence="1" id="KW-1133">Transmembrane helix</keyword>